<accession>A0A512C8X0</accession>
<organism evidence="1 2">
    <name type="scientific">Cyclobacterium qasimii</name>
    <dbReference type="NCBI Taxonomy" id="1350429"/>
    <lineage>
        <taxon>Bacteria</taxon>
        <taxon>Pseudomonadati</taxon>
        <taxon>Bacteroidota</taxon>
        <taxon>Cytophagia</taxon>
        <taxon>Cytophagales</taxon>
        <taxon>Cyclobacteriaceae</taxon>
        <taxon>Cyclobacterium</taxon>
    </lineage>
</organism>
<dbReference type="EMBL" id="BJYV01000003">
    <property type="protein sequence ID" value="GEO20661.1"/>
    <property type="molecule type" value="Genomic_DNA"/>
</dbReference>
<dbReference type="AlphaFoldDB" id="A0A512C8X0"/>
<dbReference type="RefSeq" id="WP_020892241.1">
    <property type="nucleotide sequence ID" value="NZ_BJYV01000003.1"/>
</dbReference>
<gene>
    <name evidence="1" type="ORF">CQA01_11950</name>
</gene>
<sequence>MAIERHLLKGTLNQYIEAIFHFKDFMTKHSIERVVPTGNVFIIFELDGFLRNTYDNEILKPIAFI</sequence>
<comment type="caution">
    <text evidence="1">The sequence shown here is derived from an EMBL/GenBank/DDBJ whole genome shotgun (WGS) entry which is preliminary data.</text>
</comment>
<evidence type="ECO:0000313" key="2">
    <source>
        <dbReference type="Proteomes" id="UP000321301"/>
    </source>
</evidence>
<dbReference type="Proteomes" id="UP000321301">
    <property type="component" value="Unassembled WGS sequence"/>
</dbReference>
<evidence type="ECO:0000313" key="1">
    <source>
        <dbReference type="EMBL" id="GEO20661.1"/>
    </source>
</evidence>
<protein>
    <submittedName>
        <fullName evidence="1">Uncharacterized protein</fullName>
    </submittedName>
</protein>
<reference evidence="1 2" key="1">
    <citation type="submission" date="2019-07" db="EMBL/GenBank/DDBJ databases">
        <title>Whole genome shotgun sequence of Cyclobacterium qasimii NBRC 106168.</title>
        <authorList>
            <person name="Hosoyama A."/>
            <person name="Uohara A."/>
            <person name="Ohji S."/>
            <person name="Ichikawa N."/>
        </authorList>
    </citation>
    <scope>NUCLEOTIDE SEQUENCE [LARGE SCALE GENOMIC DNA]</scope>
    <source>
        <strain evidence="1 2">NBRC 106168</strain>
    </source>
</reference>
<keyword evidence="2" id="KW-1185">Reference proteome</keyword>
<name>A0A512C8X0_9BACT</name>
<proteinExistence type="predicted"/>